<dbReference type="InterPro" id="IPR035490">
    <property type="entry name" value="GlmS/FrlB_SIS"/>
</dbReference>
<dbReference type="Gene3D" id="3.60.20.10">
    <property type="entry name" value="Glutamine Phosphoribosylpyrophosphate, subunit 1, domain 1"/>
    <property type="match status" value="1"/>
</dbReference>
<evidence type="ECO:0000313" key="13">
    <source>
        <dbReference type="EMBL" id="AWB10418.1"/>
    </source>
</evidence>
<dbReference type="CDD" id="cd05008">
    <property type="entry name" value="SIS_GlmS_GlmD_1"/>
    <property type="match status" value="1"/>
</dbReference>
<dbReference type="EMBL" id="CP020921">
    <property type="protein sequence ID" value="AWB10418.1"/>
    <property type="molecule type" value="Genomic_DNA"/>
</dbReference>
<dbReference type="InterPro" id="IPR047084">
    <property type="entry name" value="GFAT_N"/>
</dbReference>
<dbReference type="InterPro" id="IPR005855">
    <property type="entry name" value="GFAT"/>
</dbReference>
<dbReference type="SUPFAM" id="SSF53697">
    <property type="entry name" value="SIS domain"/>
    <property type="match status" value="1"/>
</dbReference>
<comment type="catalytic activity">
    <reaction evidence="1 10">
        <text>D-fructose 6-phosphate + L-glutamine = D-glucosamine 6-phosphate + L-glutamate</text>
        <dbReference type="Rhea" id="RHEA:13237"/>
        <dbReference type="ChEBI" id="CHEBI:29985"/>
        <dbReference type="ChEBI" id="CHEBI:58359"/>
        <dbReference type="ChEBI" id="CHEBI:58725"/>
        <dbReference type="ChEBI" id="CHEBI:61527"/>
        <dbReference type="EC" id="2.6.1.16"/>
    </reaction>
</comment>
<keyword evidence="14" id="KW-1185">Reference proteome</keyword>
<keyword evidence="8" id="KW-0677">Repeat</keyword>
<dbReference type="GO" id="GO:0006002">
    <property type="term" value="P:fructose 6-phosphate metabolic process"/>
    <property type="evidence" value="ECO:0007669"/>
    <property type="project" value="TreeGrafter"/>
</dbReference>
<dbReference type="AlphaFoldDB" id="A0A2R4W162"/>
<dbReference type="GO" id="GO:0005829">
    <property type="term" value="C:cytosol"/>
    <property type="evidence" value="ECO:0007669"/>
    <property type="project" value="TreeGrafter"/>
</dbReference>
<evidence type="ECO:0000256" key="2">
    <source>
        <dbReference type="ARBA" id="ARBA00004496"/>
    </source>
</evidence>
<dbReference type="FunFam" id="3.60.20.10:FF:000006">
    <property type="entry name" value="Glutamine--fructose-6-phosphate aminotransferase [isomerizing]"/>
    <property type="match status" value="1"/>
</dbReference>
<evidence type="ECO:0000256" key="7">
    <source>
        <dbReference type="ARBA" id="ARBA00022679"/>
    </source>
</evidence>
<dbReference type="NCBIfam" id="NF001484">
    <property type="entry name" value="PRK00331.1"/>
    <property type="match status" value="1"/>
</dbReference>
<dbReference type="NCBIfam" id="TIGR01135">
    <property type="entry name" value="glmS"/>
    <property type="match status" value="1"/>
</dbReference>
<evidence type="ECO:0000256" key="9">
    <source>
        <dbReference type="ARBA" id="ARBA00022962"/>
    </source>
</evidence>
<dbReference type="EC" id="2.6.1.16" evidence="3 10"/>
<dbReference type="InterPro" id="IPR035466">
    <property type="entry name" value="GlmS/AgaS_SIS"/>
</dbReference>
<proteinExistence type="inferred from homology"/>
<dbReference type="PROSITE" id="PS51278">
    <property type="entry name" value="GATASE_TYPE_2"/>
    <property type="match status" value="1"/>
</dbReference>
<dbReference type="GO" id="GO:0097367">
    <property type="term" value="F:carbohydrate derivative binding"/>
    <property type="evidence" value="ECO:0007669"/>
    <property type="project" value="InterPro"/>
</dbReference>
<feature type="domain" description="Glutamine amidotransferase type-2" evidence="11">
    <location>
        <begin position="2"/>
        <end position="220"/>
    </location>
</feature>
<dbReference type="SUPFAM" id="SSF56235">
    <property type="entry name" value="N-terminal nucleophile aminohydrolases (Ntn hydrolases)"/>
    <property type="match status" value="1"/>
</dbReference>
<feature type="active site" description="Nucleophile; for GATase activity" evidence="10">
    <location>
        <position position="2"/>
    </location>
</feature>
<organism evidence="13 14">
    <name type="scientific">Thermodesulfobium acidiphilum</name>
    <dbReference type="NCBI Taxonomy" id="1794699"/>
    <lineage>
        <taxon>Bacteria</taxon>
        <taxon>Pseudomonadati</taxon>
        <taxon>Thermodesulfobiota</taxon>
        <taxon>Thermodesulfobiia</taxon>
        <taxon>Thermodesulfobiales</taxon>
        <taxon>Thermodesulfobiaceae</taxon>
        <taxon>Thermodesulfobium</taxon>
    </lineage>
</organism>
<dbReference type="KEGG" id="taci:TDSAC_1069"/>
<keyword evidence="9" id="KW-0315">Glutamine amidotransferase</keyword>
<dbReference type="InterPro" id="IPR001347">
    <property type="entry name" value="SIS_dom"/>
</dbReference>
<protein>
    <recommendedName>
        <fullName evidence="4 10">Glutamine--fructose-6-phosphate aminotransferase [isomerizing]</fullName>
        <ecNumber evidence="3 10">2.6.1.16</ecNumber>
    </recommendedName>
    <alternativeName>
        <fullName evidence="10">D-fructose-6-phosphate amidotransferase</fullName>
    </alternativeName>
    <alternativeName>
        <fullName evidence="10">GFAT</fullName>
    </alternativeName>
    <alternativeName>
        <fullName evidence="10">Glucosamine-6-phosphate synthase</fullName>
    </alternativeName>
    <alternativeName>
        <fullName evidence="10">Hexosephosphate aminotransferase</fullName>
    </alternativeName>
    <alternativeName>
        <fullName evidence="10">L-glutamine--D-fructose-6-phosphate amidotransferase</fullName>
    </alternativeName>
</protein>
<gene>
    <name evidence="10" type="primary">glmS</name>
    <name evidence="13" type="ORF">TDSAC_1069</name>
</gene>
<dbReference type="RefSeq" id="WP_108309218.1">
    <property type="nucleotide sequence ID" value="NZ_CP020921.1"/>
</dbReference>
<dbReference type="PROSITE" id="PS51464">
    <property type="entry name" value="SIS"/>
    <property type="match status" value="2"/>
</dbReference>
<evidence type="ECO:0000256" key="8">
    <source>
        <dbReference type="ARBA" id="ARBA00022737"/>
    </source>
</evidence>
<dbReference type="Pfam" id="PF13522">
    <property type="entry name" value="GATase_6"/>
    <property type="match status" value="1"/>
</dbReference>
<dbReference type="GO" id="GO:0046349">
    <property type="term" value="P:amino sugar biosynthetic process"/>
    <property type="evidence" value="ECO:0007669"/>
    <property type="project" value="UniProtKB-ARBA"/>
</dbReference>
<accession>A0A2R4W162</accession>
<evidence type="ECO:0000313" key="14">
    <source>
        <dbReference type="Proteomes" id="UP000244792"/>
    </source>
</evidence>
<evidence type="ECO:0000256" key="5">
    <source>
        <dbReference type="ARBA" id="ARBA00022490"/>
    </source>
</evidence>
<dbReference type="CDD" id="cd00714">
    <property type="entry name" value="GFAT"/>
    <property type="match status" value="1"/>
</dbReference>
<comment type="subcellular location">
    <subcellularLocation>
        <location evidence="2 10">Cytoplasm</location>
    </subcellularLocation>
</comment>
<sequence length="613" mass="68176">MCGIVGYIGNKNSADVVLYGLKKLEYRGYDSAGIAVVGESGNLDIRHAVGKILFLEDNLRDAPLKGFLGIGHTRWATHGEPCLKNAHPQVDCTSSIAVVHNGIIENYLELKENLLSKGHIFKSDTDTEVIAHLIEDYQKTYKDTFTSFLKALNDLRGVFAIALINSKEPDKIFAARQFAPLILGRGKGENFLASDIPAILKYTKNVYIMKDGEVAIISKDEISIFDMAGHRIKPSFFEVKWNEEDAEKGGFDHFMLKEISEQPLVVQETIGQRVFFENEFEPYKDELPKDIARGISRICFVACGTSYHAALIGKFLMEYLADMPCEVDYSSEFRYRNAAVNNSVLTIAISQSGETADTLAAMREAKKRGSYVLAITNRLGSTANREADFSILTRAGLEIGVAATKTFTSQLVTLYILALYMGSCKKSISKQIVDETLGYLLEVPKRLEEYFPKFLNDIEKSARIYSGYKNMIFMGRGINYPVALEGALKLKEISYIHAEGYPAGEMKHGPIALLDPTTPVLAIATRSAITYEKVLSNIEEAKSRRSRVVALISEGDKDAVNLVNDILYVPDVPEIVSPIYNVVPLQLFAYYAAVWLSRDPDKPRNLAKSVTVE</sequence>
<feature type="initiator methionine" description="Removed" evidence="10">
    <location>
        <position position="1"/>
    </location>
</feature>
<evidence type="ECO:0000256" key="1">
    <source>
        <dbReference type="ARBA" id="ARBA00001031"/>
    </source>
</evidence>
<evidence type="ECO:0000256" key="10">
    <source>
        <dbReference type="HAMAP-Rule" id="MF_00164"/>
    </source>
</evidence>
<evidence type="ECO:0000256" key="3">
    <source>
        <dbReference type="ARBA" id="ARBA00012916"/>
    </source>
</evidence>
<name>A0A2R4W162_THEAF</name>
<dbReference type="HAMAP" id="MF_00164">
    <property type="entry name" value="GlmS"/>
    <property type="match status" value="1"/>
</dbReference>
<dbReference type="InterPro" id="IPR029055">
    <property type="entry name" value="Ntn_hydrolases_N"/>
</dbReference>
<dbReference type="CDD" id="cd05009">
    <property type="entry name" value="SIS_GlmS_GlmD_2"/>
    <property type="match status" value="1"/>
</dbReference>
<dbReference type="Gene3D" id="3.40.50.10490">
    <property type="entry name" value="Glucose-6-phosphate isomerase like protein, domain 1"/>
    <property type="match status" value="2"/>
</dbReference>
<dbReference type="GO" id="GO:0005975">
    <property type="term" value="P:carbohydrate metabolic process"/>
    <property type="evidence" value="ECO:0007669"/>
    <property type="project" value="UniProtKB-UniRule"/>
</dbReference>
<feature type="domain" description="SIS" evidence="12">
    <location>
        <begin position="460"/>
        <end position="603"/>
    </location>
</feature>
<reference evidence="13 14" key="1">
    <citation type="submission" date="2017-04" db="EMBL/GenBank/DDBJ databases">
        <title>Genomic insights into metabolism of Thermodesulfobium acidiphilum.</title>
        <authorList>
            <person name="Toshchakov S.V."/>
            <person name="Frolov E.N."/>
            <person name="Kublanov I.V."/>
            <person name="Samarov N.I."/>
            <person name="Novikov A."/>
            <person name="Lebedinsky A.V."/>
            <person name="Bonch-Osmolovskaya E.A."/>
            <person name="Chernyh N.A."/>
        </authorList>
    </citation>
    <scope>NUCLEOTIDE SEQUENCE [LARGE SCALE GENOMIC DNA]</scope>
    <source>
        <strain evidence="13 14">3127-1</strain>
    </source>
</reference>
<dbReference type="Proteomes" id="UP000244792">
    <property type="component" value="Chromosome"/>
</dbReference>
<dbReference type="FunFam" id="3.40.50.10490:FF:000001">
    <property type="entry name" value="Glutamine--fructose-6-phosphate aminotransferase [isomerizing]"/>
    <property type="match status" value="1"/>
</dbReference>
<evidence type="ECO:0000259" key="11">
    <source>
        <dbReference type="PROSITE" id="PS51278"/>
    </source>
</evidence>
<evidence type="ECO:0000256" key="6">
    <source>
        <dbReference type="ARBA" id="ARBA00022576"/>
    </source>
</evidence>
<dbReference type="InterPro" id="IPR046348">
    <property type="entry name" value="SIS_dom_sf"/>
</dbReference>
<keyword evidence="5 10" id="KW-0963">Cytoplasm</keyword>
<dbReference type="OrthoDB" id="106547at2"/>
<feature type="domain" description="SIS" evidence="12">
    <location>
        <begin position="287"/>
        <end position="427"/>
    </location>
</feature>
<comment type="function">
    <text evidence="10">Catalyzes the first step in hexosamine metabolism, converting fructose-6P into glucosamine-6P using glutamine as a nitrogen source.</text>
</comment>
<dbReference type="PANTHER" id="PTHR10937:SF0">
    <property type="entry name" value="GLUTAMINE--FRUCTOSE-6-PHOSPHATE TRANSAMINASE (ISOMERIZING)"/>
    <property type="match status" value="1"/>
</dbReference>
<dbReference type="InterPro" id="IPR017932">
    <property type="entry name" value="GATase_2_dom"/>
</dbReference>
<evidence type="ECO:0000256" key="4">
    <source>
        <dbReference type="ARBA" id="ARBA00016090"/>
    </source>
</evidence>
<dbReference type="FunFam" id="3.40.50.10490:FF:000002">
    <property type="entry name" value="Glutamine--fructose-6-phosphate aminotransferase [isomerizing]"/>
    <property type="match status" value="1"/>
</dbReference>
<dbReference type="GO" id="GO:0006047">
    <property type="term" value="P:UDP-N-acetylglucosamine metabolic process"/>
    <property type="evidence" value="ECO:0007669"/>
    <property type="project" value="TreeGrafter"/>
</dbReference>
<keyword evidence="7 10" id="KW-0808">Transferase</keyword>
<dbReference type="Pfam" id="PF01380">
    <property type="entry name" value="SIS"/>
    <property type="match status" value="2"/>
</dbReference>
<evidence type="ECO:0000259" key="12">
    <source>
        <dbReference type="PROSITE" id="PS51464"/>
    </source>
</evidence>
<feature type="active site" description="For Fru-6P isomerization activity" evidence="10">
    <location>
        <position position="608"/>
    </location>
</feature>
<dbReference type="GO" id="GO:0004360">
    <property type="term" value="F:glutamine-fructose-6-phosphate transaminase (isomerizing) activity"/>
    <property type="evidence" value="ECO:0007669"/>
    <property type="project" value="UniProtKB-UniRule"/>
</dbReference>
<dbReference type="GO" id="GO:0006487">
    <property type="term" value="P:protein N-linked glycosylation"/>
    <property type="evidence" value="ECO:0007669"/>
    <property type="project" value="TreeGrafter"/>
</dbReference>
<keyword evidence="6 10" id="KW-0032">Aminotransferase</keyword>
<dbReference type="PANTHER" id="PTHR10937">
    <property type="entry name" value="GLUCOSAMINE--FRUCTOSE-6-PHOSPHATE AMINOTRANSFERASE, ISOMERIZING"/>
    <property type="match status" value="1"/>
</dbReference>
<comment type="subunit">
    <text evidence="10">Homodimer.</text>
</comment>